<reference evidence="2" key="1">
    <citation type="journal article" date="2014" name="Front. Microbiol.">
        <title>High frequency of phylogenetically diverse reductive dehalogenase-homologous genes in deep subseafloor sedimentary metagenomes.</title>
        <authorList>
            <person name="Kawai M."/>
            <person name="Futagami T."/>
            <person name="Toyoda A."/>
            <person name="Takaki Y."/>
            <person name="Nishi S."/>
            <person name="Hori S."/>
            <person name="Arai W."/>
            <person name="Tsubouchi T."/>
            <person name="Morono Y."/>
            <person name="Uchiyama I."/>
            <person name="Ito T."/>
            <person name="Fujiyama A."/>
            <person name="Inagaki F."/>
            <person name="Takami H."/>
        </authorList>
    </citation>
    <scope>NUCLEOTIDE SEQUENCE</scope>
    <source>
        <strain evidence="2">Expedition CK06-06</strain>
    </source>
</reference>
<evidence type="ECO:0000256" key="1">
    <source>
        <dbReference type="SAM" id="MobiDB-lite"/>
    </source>
</evidence>
<feature type="region of interest" description="Disordered" evidence="1">
    <location>
        <begin position="82"/>
        <end position="117"/>
    </location>
</feature>
<feature type="region of interest" description="Disordered" evidence="1">
    <location>
        <begin position="14"/>
        <end position="65"/>
    </location>
</feature>
<feature type="compositionally biased region" description="Basic and acidic residues" evidence="1">
    <location>
        <begin position="87"/>
        <end position="117"/>
    </location>
</feature>
<feature type="compositionally biased region" description="Basic and acidic residues" evidence="1">
    <location>
        <begin position="40"/>
        <end position="65"/>
    </location>
</feature>
<comment type="caution">
    <text evidence="2">The sequence shown here is derived from an EMBL/GenBank/DDBJ whole genome shotgun (WGS) entry which is preliminary data.</text>
</comment>
<gene>
    <name evidence="2" type="ORF">S01H4_50465</name>
</gene>
<proteinExistence type="predicted"/>
<dbReference type="EMBL" id="BART01028653">
    <property type="protein sequence ID" value="GAG91857.1"/>
    <property type="molecule type" value="Genomic_DNA"/>
</dbReference>
<organism evidence="2">
    <name type="scientific">marine sediment metagenome</name>
    <dbReference type="NCBI Taxonomy" id="412755"/>
    <lineage>
        <taxon>unclassified sequences</taxon>
        <taxon>metagenomes</taxon>
        <taxon>ecological metagenomes</taxon>
    </lineage>
</organism>
<feature type="compositionally biased region" description="Polar residues" evidence="1">
    <location>
        <begin position="15"/>
        <end position="31"/>
    </location>
</feature>
<accession>X1CFG6</accession>
<dbReference type="AlphaFoldDB" id="X1CFG6"/>
<name>X1CFG6_9ZZZZ</name>
<protein>
    <submittedName>
        <fullName evidence="2">Uncharacterized protein</fullName>
    </submittedName>
</protein>
<evidence type="ECO:0000313" key="2">
    <source>
        <dbReference type="EMBL" id="GAG91857.1"/>
    </source>
</evidence>
<sequence length="117" mass="13268">MSFGKMLEGLFSGFANKTTSPTQRQTATAPTYVSRPTEGWPDREQQARADLANDPRGQMDRRLQDDAMRNCERQAADLKARALAVDTDTRTEGEKLGDRLAESAQREHQRSRSRDWP</sequence>